<sequence>LMFFTGIEAKLPYKVSGLKIFIQTVQGCLLIINVHIYIITY</sequence>
<dbReference type="AlphaFoldDB" id="A0A382CIG8"/>
<name>A0A382CIG8_9ZZZZ</name>
<organism evidence="2">
    <name type="scientific">marine metagenome</name>
    <dbReference type="NCBI Taxonomy" id="408172"/>
    <lineage>
        <taxon>unclassified sequences</taxon>
        <taxon>metagenomes</taxon>
        <taxon>ecological metagenomes</taxon>
    </lineage>
</organism>
<gene>
    <name evidence="2" type="ORF">METZ01_LOCUS178275</name>
</gene>
<protein>
    <submittedName>
        <fullName evidence="2">Uncharacterized protein</fullName>
    </submittedName>
</protein>
<feature type="non-terminal residue" evidence="2">
    <location>
        <position position="1"/>
    </location>
</feature>
<keyword evidence="1" id="KW-1133">Transmembrane helix</keyword>
<evidence type="ECO:0000313" key="2">
    <source>
        <dbReference type="EMBL" id="SVB25421.1"/>
    </source>
</evidence>
<proteinExistence type="predicted"/>
<evidence type="ECO:0000256" key="1">
    <source>
        <dbReference type="SAM" id="Phobius"/>
    </source>
</evidence>
<reference evidence="2" key="1">
    <citation type="submission" date="2018-05" db="EMBL/GenBank/DDBJ databases">
        <authorList>
            <person name="Lanie J.A."/>
            <person name="Ng W.-L."/>
            <person name="Kazmierczak K.M."/>
            <person name="Andrzejewski T.M."/>
            <person name="Davidsen T.M."/>
            <person name="Wayne K.J."/>
            <person name="Tettelin H."/>
            <person name="Glass J.I."/>
            <person name="Rusch D."/>
            <person name="Podicherti R."/>
            <person name="Tsui H.-C.T."/>
            <person name="Winkler M.E."/>
        </authorList>
    </citation>
    <scope>NUCLEOTIDE SEQUENCE</scope>
</reference>
<dbReference type="EMBL" id="UINC01034494">
    <property type="protein sequence ID" value="SVB25421.1"/>
    <property type="molecule type" value="Genomic_DNA"/>
</dbReference>
<keyword evidence="1" id="KW-0812">Transmembrane</keyword>
<feature type="transmembrane region" description="Helical" evidence="1">
    <location>
        <begin position="20"/>
        <end position="39"/>
    </location>
</feature>
<accession>A0A382CIG8</accession>
<keyword evidence="1" id="KW-0472">Membrane</keyword>